<name>A0A376AKW4_9HYPH</name>
<keyword evidence="2" id="KW-1185">Reference proteome</keyword>
<dbReference type="AlphaFoldDB" id="A0A376AKW4"/>
<gene>
    <name evidence="1" type="ORF">RHIZ70_3751</name>
</gene>
<dbReference type="RefSeq" id="WP_115670591.1">
    <property type="nucleotide sequence ID" value="NZ_UEYP01000006.1"/>
</dbReference>
<evidence type="ECO:0000313" key="2">
    <source>
        <dbReference type="Proteomes" id="UP000254764"/>
    </source>
</evidence>
<evidence type="ECO:0008006" key="3">
    <source>
        <dbReference type="Google" id="ProtNLM"/>
    </source>
</evidence>
<dbReference type="OrthoDB" id="129867at2"/>
<dbReference type="Proteomes" id="UP000254764">
    <property type="component" value="Unassembled WGS sequence"/>
</dbReference>
<proteinExistence type="predicted"/>
<protein>
    <recommendedName>
        <fullName evidence="3">Antitoxin VapB32</fullName>
    </recommendedName>
</protein>
<dbReference type="Pfam" id="PF09957">
    <property type="entry name" value="VapB_antitoxin"/>
    <property type="match status" value="1"/>
</dbReference>
<organism evidence="1 2">
    <name type="scientific">Ciceribacter selenitireducens ATCC BAA-1503</name>
    <dbReference type="NCBI Taxonomy" id="1336235"/>
    <lineage>
        <taxon>Bacteria</taxon>
        <taxon>Pseudomonadati</taxon>
        <taxon>Pseudomonadota</taxon>
        <taxon>Alphaproteobacteria</taxon>
        <taxon>Hyphomicrobiales</taxon>
        <taxon>Rhizobiaceae</taxon>
        <taxon>Ciceribacter</taxon>
    </lineage>
</organism>
<dbReference type="EMBL" id="UEYP01000006">
    <property type="protein sequence ID" value="SSC68043.1"/>
    <property type="molecule type" value="Genomic_DNA"/>
</dbReference>
<reference evidence="2" key="1">
    <citation type="submission" date="2018-07" db="EMBL/GenBank/DDBJ databases">
        <authorList>
            <person name="Peiro R."/>
            <person name="Begona"/>
            <person name="Cbmso G."/>
            <person name="Lopez M."/>
            <person name="Gonzalez S."/>
        </authorList>
    </citation>
    <scope>NUCLEOTIDE SEQUENCE [LARGE SCALE GENOMIC DNA]</scope>
</reference>
<dbReference type="InterPro" id="IPR019239">
    <property type="entry name" value="VapB_antitoxin"/>
</dbReference>
<evidence type="ECO:0000313" key="1">
    <source>
        <dbReference type="EMBL" id="SSC68043.1"/>
    </source>
</evidence>
<sequence>MRTTITIDDELLDNARELSGINETGPLVKAALTMLVQREAARALARLGGTAPDIVAPPRRRFEPDE</sequence>
<accession>A0A376AKW4</accession>